<protein>
    <submittedName>
        <fullName evidence="6">TetR family transcriptional regulator</fullName>
    </submittedName>
</protein>
<dbReference type="PRINTS" id="PR00455">
    <property type="entry name" value="HTHTETR"/>
</dbReference>
<dbReference type="Gene3D" id="1.10.357.10">
    <property type="entry name" value="Tetracycline Repressor, domain 2"/>
    <property type="match status" value="1"/>
</dbReference>
<dbReference type="InterPro" id="IPR001647">
    <property type="entry name" value="HTH_TetR"/>
</dbReference>
<dbReference type="SUPFAM" id="SSF48498">
    <property type="entry name" value="Tetracyclin repressor-like, C-terminal domain"/>
    <property type="match status" value="1"/>
</dbReference>
<evidence type="ECO:0000259" key="5">
    <source>
        <dbReference type="PROSITE" id="PS50977"/>
    </source>
</evidence>
<dbReference type="PANTHER" id="PTHR30055">
    <property type="entry name" value="HTH-TYPE TRANSCRIPTIONAL REGULATOR RUTR"/>
    <property type="match status" value="1"/>
</dbReference>
<evidence type="ECO:0000256" key="3">
    <source>
        <dbReference type="ARBA" id="ARBA00023163"/>
    </source>
</evidence>
<keyword evidence="7" id="KW-1185">Reference proteome</keyword>
<comment type="caution">
    <text evidence="6">The sequence shown here is derived from an EMBL/GenBank/DDBJ whole genome shotgun (WGS) entry which is preliminary data.</text>
</comment>
<proteinExistence type="predicted"/>
<organism evidence="6 7">
    <name type="scientific">Paenibacillus cisolokensis</name>
    <dbReference type="NCBI Taxonomy" id="1658519"/>
    <lineage>
        <taxon>Bacteria</taxon>
        <taxon>Bacillati</taxon>
        <taxon>Bacillota</taxon>
        <taxon>Bacilli</taxon>
        <taxon>Bacillales</taxon>
        <taxon>Paenibacillaceae</taxon>
        <taxon>Paenibacillus</taxon>
    </lineage>
</organism>
<evidence type="ECO:0000313" key="7">
    <source>
        <dbReference type="Proteomes" id="UP000680304"/>
    </source>
</evidence>
<dbReference type="EMBL" id="BOVJ01000075">
    <property type="protein sequence ID" value="GIQ63923.1"/>
    <property type="molecule type" value="Genomic_DNA"/>
</dbReference>
<keyword evidence="3" id="KW-0804">Transcription</keyword>
<evidence type="ECO:0000256" key="1">
    <source>
        <dbReference type="ARBA" id="ARBA00023015"/>
    </source>
</evidence>
<dbReference type="SUPFAM" id="SSF46689">
    <property type="entry name" value="Homeodomain-like"/>
    <property type="match status" value="1"/>
</dbReference>
<keyword evidence="2 4" id="KW-0238">DNA-binding</keyword>
<dbReference type="Pfam" id="PF00440">
    <property type="entry name" value="TetR_N"/>
    <property type="match status" value="1"/>
</dbReference>
<evidence type="ECO:0000256" key="4">
    <source>
        <dbReference type="PROSITE-ProRule" id="PRU00335"/>
    </source>
</evidence>
<dbReference type="RefSeq" id="WP_213528901.1">
    <property type="nucleotide sequence ID" value="NZ_BOVJ01000075.1"/>
</dbReference>
<dbReference type="PROSITE" id="PS50977">
    <property type="entry name" value="HTH_TETR_2"/>
    <property type="match status" value="1"/>
</dbReference>
<feature type="DNA-binding region" description="H-T-H motif" evidence="4">
    <location>
        <begin position="36"/>
        <end position="55"/>
    </location>
</feature>
<dbReference type="Proteomes" id="UP000680304">
    <property type="component" value="Unassembled WGS sequence"/>
</dbReference>
<dbReference type="InterPro" id="IPR050109">
    <property type="entry name" value="HTH-type_TetR-like_transc_reg"/>
</dbReference>
<keyword evidence="1" id="KW-0805">Transcription regulation</keyword>
<name>A0ABQ4N6T2_9BACL</name>
<sequence>MPRTEEQNQQIRDERQEQILQAALKVFARRGMAAAKISDIASEAGLSHGLVYHYFKSKEEMFTTLVKKALQGSALVIQYARQQAGSPLQQLRWMTQMILQNIAGEGAYLFLIMIQAFTSDAVPEEVKQMMDDELAFSAIKATLPLIEAGQQTGEILQDDPEKLAVLYYSLIQGLAISKIQWKDCPMPDADMVLRVLKARPES</sequence>
<evidence type="ECO:0000256" key="2">
    <source>
        <dbReference type="ARBA" id="ARBA00023125"/>
    </source>
</evidence>
<feature type="domain" description="HTH tetR-type" evidence="5">
    <location>
        <begin position="13"/>
        <end position="73"/>
    </location>
</feature>
<gene>
    <name evidence="6" type="ORF">PACILC2_24910</name>
</gene>
<dbReference type="InterPro" id="IPR009057">
    <property type="entry name" value="Homeodomain-like_sf"/>
</dbReference>
<evidence type="ECO:0000313" key="6">
    <source>
        <dbReference type="EMBL" id="GIQ63923.1"/>
    </source>
</evidence>
<accession>A0ABQ4N6T2</accession>
<dbReference type="Gene3D" id="1.10.10.60">
    <property type="entry name" value="Homeodomain-like"/>
    <property type="match status" value="1"/>
</dbReference>
<dbReference type="InterPro" id="IPR036271">
    <property type="entry name" value="Tet_transcr_reg_TetR-rel_C_sf"/>
</dbReference>
<dbReference type="PANTHER" id="PTHR30055:SF234">
    <property type="entry name" value="HTH-TYPE TRANSCRIPTIONAL REGULATOR BETI"/>
    <property type="match status" value="1"/>
</dbReference>
<reference evidence="6 7" key="1">
    <citation type="submission" date="2021-04" db="EMBL/GenBank/DDBJ databases">
        <title>Draft genome sequence of Paenibacillus cisolokensis, LC2-13A.</title>
        <authorList>
            <person name="Uke A."/>
            <person name="Chhe C."/>
            <person name="Baramee S."/>
            <person name="Kosugi A."/>
        </authorList>
    </citation>
    <scope>NUCLEOTIDE SEQUENCE [LARGE SCALE GENOMIC DNA]</scope>
    <source>
        <strain evidence="6 7">LC2-13A</strain>
    </source>
</reference>